<dbReference type="Proteomes" id="UP000517892">
    <property type="component" value="Unassembled WGS sequence"/>
</dbReference>
<reference evidence="6 7" key="1">
    <citation type="submission" date="2019-09" db="EMBL/GenBank/DDBJ databases">
        <title>Bird 10,000 Genomes (B10K) Project - Family phase.</title>
        <authorList>
            <person name="Zhang G."/>
        </authorList>
    </citation>
    <scope>NUCLEOTIDE SEQUENCE [LARGE SCALE GENOMIC DNA]</scope>
    <source>
        <strain evidence="6">B10K-DU-017-25</strain>
        <tissue evidence="6">Mixed tissue sample</tissue>
    </source>
</reference>
<evidence type="ECO:0000313" key="6">
    <source>
        <dbReference type="EMBL" id="NWR81498.1"/>
    </source>
</evidence>
<dbReference type="PANTHER" id="PTHR11339">
    <property type="entry name" value="EXTRACELLULAR MATRIX GLYCOPROTEIN RELATED"/>
    <property type="match status" value="1"/>
</dbReference>
<feature type="non-terminal residue" evidence="6">
    <location>
        <position position="83"/>
    </location>
</feature>
<evidence type="ECO:0000256" key="1">
    <source>
        <dbReference type="ARBA" id="ARBA00004613"/>
    </source>
</evidence>
<dbReference type="InterPro" id="IPR036084">
    <property type="entry name" value="Ser_inhib-like_sf"/>
</dbReference>
<name>A0A7K5AFK0_9AVES</name>
<protein>
    <submittedName>
        <fullName evidence="6">SSPO protein</fullName>
    </submittedName>
</protein>
<evidence type="ECO:0000256" key="3">
    <source>
        <dbReference type="ARBA" id="ARBA00023157"/>
    </source>
</evidence>
<evidence type="ECO:0000256" key="2">
    <source>
        <dbReference type="ARBA" id="ARBA00022525"/>
    </source>
</evidence>
<dbReference type="EMBL" id="VYZI01001670">
    <property type="protein sequence ID" value="NWR81498.1"/>
    <property type="molecule type" value="Genomic_DNA"/>
</dbReference>
<gene>
    <name evidence="6" type="primary">Sspo</name>
    <name evidence="6" type="ORF">CENUNI_R14968</name>
</gene>
<comment type="caution">
    <text evidence="6">The sequence shown here is derived from an EMBL/GenBank/DDBJ whole genome shotgun (WGS) entry which is preliminary data.</text>
</comment>
<dbReference type="FunFam" id="2.10.25.10:FF:000055">
    <property type="entry name" value="alpha-tectorin isoform X1"/>
    <property type="match status" value="1"/>
</dbReference>
<dbReference type="OrthoDB" id="6132182at2759"/>
<dbReference type="SUPFAM" id="SSF57567">
    <property type="entry name" value="Serine protease inhibitors"/>
    <property type="match status" value="1"/>
</dbReference>
<dbReference type="InterPro" id="IPR002919">
    <property type="entry name" value="TIL_dom"/>
</dbReference>
<dbReference type="CDD" id="cd19941">
    <property type="entry name" value="TIL"/>
    <property type="match status" value="1"/>
</dbReference>
<sequence length="83" mass="8376">GPDGTGRNGMTRNNPPCPISPLPAIPCGPNQEYRECAPPCNLSCSDLSPAGATSCPDSATPCVPGCRCPPGLVLDYGGHCVPP</sequence>
<dbReference type="GO" id="GO:0031012">
    <property type="term" value="C:extracellular matrix"/>
    <property type="evidence" value="ECO:0007669"/>
    <property type="project" value="TreeGrafter"/>
</dbReference>
<evidence type="ECO:0000259" key="5">
    <source>
        <dbReference type="Pfam" id="PF01826"/>
    </source>
</evidence>
<comment type="subcellular location">
    <subcellularLocation>
        <location evidence="1">Secreted</location>
    </subcellularLocation>
</comment>
<dbReference type="AlphaFoldDB" id="A0A7K5AFK0"/>
<dbReference type="Gene3D" id="2.10.25.10">
    <property type="entry name" value="Laminin"/>
    <property type="match status" value="1"/>
</dbReference>
<proteinExistence type="predicted"/>
<feature type="non-terminal residue" evidence="6">
    <location>
        <position position="1"/>
    </location>
</feature>
<feature type="domain" description="TIL" evidence="5">
    <location>
        <begin position="27"/>
        <end position="83"/>
    </location>
</feature>
<keyword evidence="7" id="KW-1185">Reference proteome</keyword>
<dbReference type="InterPro" id="IPR050780">
    <property type="entry name" value="Mucin_vWF_Thrombospondin_sf"/>
</dbReference>
<feature type="region of interest" description="Disordered" evidence="4">
    <location>
        <begin position="1"/>
        <end position="20"/>
    </location>
</feature>
<accession>A0A7K5AFK0</accession>
<evidence type="ECO:0000313" key="7">
    <source>
        <dbReference type="Proteomes" id="UP000517892"/>
    </source>
</evidence>
<organism evidence="6 7">
    <name type="scientific">Centropus unirufus</name>
    <dbReference type="NCBI Taxonomy" id="1118519"/>
    <lineage>
        <taxon>Eukaryota</taxon>
        <taxon>Metazoa</taxon>
        <taxon>Chordata</taxon>
        <taxon>Craniata</taxon>
        <taxon>Vertebrata</taxon>
        <taxon>Euteleostomi</taxon>
        <taxon>Archelosauria</taxon>
        <taxon>Archosauria</taxon>
        <taxon>Dinosauria</taxon>
        <taxon>Saurischia</taxon>
        <taxon>Theropoda</taxon>
        <taxon>Coelurosauria</taxon>
        <taxon>Aves</taxon>
        <taxon>Neognathae</taxon>
        <taxon>Neoaves</taxon>
        <taxon>Otidimorphae</taxon>
        <taxon>Cuculiformes</taxon>
        <taxon>Centropidae</taxon>
        <taxon>Centropus</taxon>
    </lineage>
</organism>
<dbReference type="Pfam" id="PF01826">
    <property type="entry name" value="TIL"/>
    <property type="match status" value="1"/>
</dbReference>
<dbReference type="PANTHER" id="PTHR11339:SF396">
    <property type="entry name" value="SCO-SPONDIN"/>
    <property type="match status" value="1"/>
</dbReference>
<dbReference type="GO" id="GO:0005615">
    <property type="term" value="C:extracellular space"/>
    <property type="evidence" value="ECO:0007669"/>
    <property type="project" value="TreeGrafter"/>
</dbReference>
<keyword evidence="3" id="KW-1015">Disulfide bond</keyword>
<keyword evidence="2" id="KW-0964">Secreted</keyword>
<evidence type="ECO:0000256" key="4">
    <source>
        <dbReference type="SAM" id="MobiDB-lite"/>
    </source>
</evidence>